<dbReference type="EMBL" id="JBHSWW010000052">
    <property type="protein sequence ID" value="MFC6752945.1"/>
    <property type="molecule type" value="Genomic_DNA"/>
</dbReference>
<proteinExistence type="inferred from homology"/>
<feature type="domain" description="YrdC-like" evidence="12">
    <location>
        <begin position="9"/>
        <end position="130"/>
    </location>
</feature>
<evidence type="ECO:0000256" key="8">
    <source>
        <dbReference type="ARBA" id="ARBA00022741"/>
    </source>
</evidence>
<dbReference type="Proteomes" id="UP001596442">
    <property type="component" value="Unassembled WGS sequence"/>
</dbReference>
<evidence type="ECO:0000313" key="13">
    <source>
        <dbReference type="EMBL" id="MFC6752945.1"/>
    </source>
</evidence>
<gene>
    <name evidence="13" type="ORF">ACFQEU_05615</name>
</gene>
<evidence type="ECO:0000256" key="2">
    <source>
        <dbReference type="ARBA" id="ARBA00007663"/>
    </source>
</evidence>
<dbReference type="NCBIfam" id="TIGR00057">
    <property type="entry name" value="L-threonylcarbamoyladenylate synthase"/>
    <property type="match status" value="1"/>
</dbReference>
<dbReference type="GO" id="GO:0061710">
    <property type="term" value="F:L-threonylcarbamoyladenylate synthase"/>
    <property type="evidence" value="ECO:0007669"/>
    <property type="project" value="UniProtKB-EC"/>
</dbReference>
<evidence type="ECO:0000256" key="6">
    <source>
        <dbReference type="ARBA" id="ARBA00022694"/>
    </source>
</evidence>
<reference evidence="13 14" key="1">
    <citation type="journal article" date="2019" name="Int. J. Syst. Evol. Microbiol.">
        <title>The Global Catalogue of Microorganisms (GCM) 10K type strain sequencing project: providing services to taxonomists for standard genome sequencing and annotation.</title>
        <authorList>
            <consortium name="The Broad Institute Genomics Platform"/>
            <consortium name="The Broad Institute Genome Sequencing Center for Infectious Disease"/>
            <person name="Wu L."/>
            <person name="Ma J."/>
        </authorList>
    </citation>
    <scope>NUCLEOTIDE SEQUENCE [LARGE SCALE GENOMIC DNA]</scope>
    <source>
        <strain evidence="13 14">CGMCC 1.3239</strain>
    </source>
</reference>
<evidence type="ECO:0000256" key="7">
    <source>
        <dbReference type="ARBA" id="ARBA00022695"/>
    </source>
</evidence>
<evidence type="ECO:0000259" key="12">
    <source>
        <dbReference type="PROSITE" id="PS51163"/>
    </source>
</evidence>
<dbReference type="GO" id="GO:0008033">
    <property type="term" value="P:tRNA processing"/>
    <property type="evidence" value="ECO:0007669"/>
    <property type="project" value="UniProtKB-KW"/>
</dbReference>
<keyword evidence="6" id="KW-0819">tRNA processing</keyword>
<evidence type="ECO:0000256" key="11">
    <source>
        <dbReference type="ARBA" id="ARBA00048366"/>
    </source>
</evidence>
<dbReference type="InterPro" id="IPR006070">
    <property type="entry name" value="Sua5-like_dom"/>
</dbReference>
<evidence type="ECO:0000256" key="9">
    <source>
        <dbReference type="ARBA" id="ARBA00022840"/>
    </source>
</evidence>
<sequence>MDGLSGDTRETVARAAHAVRSGSLVVYPTETVYGLGADALDPETVAAVFEVKGRSREDPLSMGVASVDAALEHVRPSETALAFMRAFLPGPITVVVERGRDVPDVLTGGRDRVGVRVPDHPVARALAAEA</sequence>
<dbReference type="PROSITE" id="PS51163">
    <property type="entry name" value="YRDC"/>
    <property type="match status" value="1"/>
</dbReference>
<evidence type="ECO:0000256" key="1">
    <source>
        <dbReference type="ARBA" id="ARBA00004496"/>
    </source>
</evidence>
<keyword evidence="4" id="KW-0963">Cytoplasm</keyword>
<dbReference type="EC" id="2.7.7.87" evidence="3"/>
<keyword evidence="8" id="KW-0547">Nucleotide-binding</keyword>
<dbReference type="GO" id="GO:0005737">
    <property type="term" value="C:cytoplasm"/>
    <property type="evidence" value="ECO:0007669"/>
    <property type="project" value="UniProtKB-SubCell"/>
</dbReference>
<dbReference type="GO" id="GO:0005524">
    <property type="term" value="F:ATP binding"/>
    <property type="evidence" value="ECO:0007669"/>
    <property type="project" value="UniProtKB-KW"/>
</dbReference>
<dbReference type="InterPro" id="IPR050156">
    <property type="entry name" value="TC-AMP_synthase_SUA5"/>
</dbReference>
<evidence type="ECO:0000256" key="4">
    <source>
        <dbReference type="ARBA" id="ARBA00022490"/>
    </source>
</evidence>
<name>A0ABD5S926_9EURY</name>
<dbReference type="AlphaFoldDB" id="A0ABD5S926"/>
<comment type="subcellular location">
    <subcellularLocation>
        <location evidence="1">Cytoplasm</location>
    </subcellularLocation>
</comment>
<dbReference type="Gene3D" id="3.90.870.10">
    <property type="entry name" value="DHBP synthase"/>
    <property type="match status" value="1"/>
</dbReference>
<dbReference type="SUPFAM" id="SSF55821">
    <property type="entry name" value="YrdC/RibB"/>
    <property type="match status" value="1"/>
</dbReference>
<dbReference type="PANTHER" id="PTHR17490">
    <property type="entry name" value="SUA5"/>
    <property type="match status" value="1"/>
</dbReference>
<keyword evidence="14" id="KW-1185">Reference proteome</keyword>
<organism evidence="13 14">
    <name type="scientific">Halorubrum tibetense</name>
    <dbReference type="NCBI Taxonomy" id="175631"/>
    <lineage>
        <taxon>Archaea</taxon>
        <taxon>Methanobacteriati</taxon>
        <taxon>Methanobacteriota</taxon>
        <taxon>Stenosarchaea group</taxon>
        <taxon>Halobacteria</taxon>
        <taxon>Halobacteriales</taxon>
        <taxon>Haloferacaceae</taxon>
        <taxon>Halorubrum</taxon>
    </lineage>
</organism>
<evidence type="ECO:0000313" key="14">
    <source>
        <dbReference type="Proteomes" id="UP001596442"/>
    </source>
</evidence>
<dbReference type="InterPro" id="IPR017945">
    <property type="entry name" value="DHBP_synth_RibB-like_a/b_dom"/>
</dbReference>
<protein>
    <recommendedName>
        <fullName evidence="10">L-threonylcarbamoyladenylate synthase</fullName>
        <ecNumber evidence="3">2.7.7.87</ecNumber>
    </recommendedName>
    <alternativeName>
        <fullName evidence="10">L-threonylcarbamoyladenylate synthase</fullName>
    </alternativeName>
</protein>
<comment type="caution">
    <text evidence="13">The sequence shown here is derived from an EMBL/GenBank/DDBJ whole genome shotgun (WGS) entry which is preliminary data.</text>
</comment>
<comment type="similarity">
    <text evidence="2">Belongs to the SUA5 family.</text>
</comment>
<dbReference type="Pfam" id="PF01300">
    <property type="entry name" value="Sua5_yciO_yrdC"/>
    <property type="match status" value="1"/>
</dbReference>
<keyword evidence="9" id="KW-0067">ATP-binding</keyword>
<dbReference type="PANTHER" id="PTHR17490:SF16">
    <property type="entry name" value="THREONYLCARBAMOYL-AMP SYNTHASE"/>
    <property type="match status" value="1"/>
</dbReference>
<evidence type="ECO:0000256" key="10">
    <source>
        <dbReference type="ARBA" id="ARBA00029774"/>
    </source>
</evidence>
<keyword evidence="7 13" id="KW-0548">Nucleotidyltransferase</keyword>
<comment type="catalytic activity">
    <reaction evidence="11">
        <text>L-threonine + hydrogencarbonate + ATP = L-threonylcarbamoyladenylate + diphosphate + H2O</text>
        <dbReference type="Rhea" id="RHEA:36407"/>
        <dbReference type="ChEBI" id="CHEBI:15377"/>
        <dbReference type="ChEBI" id="CHEBI:17544"/>
        <dbReference type="ChEBI" id="CHEBI:30616"/>
        <dbReference type="ChEBI" id="CHEBI:33019"/>
        <dbReference type="ChEBI" id="CHEBI:57926"/>
        <dbReference type="ChEBI" id="CHEBI:73682"/>
        <dbReference type="EC" id="2.7.7.87"/>
    </reaction>
</comment>
<dbReference type="RefSeq" id="WP_379780144.1">
    <property type="nucleotide sequence ID" value="NZ_JBHSWW010000052.1"/>
</dbReference>
<keyword evidence="5 13" id="KW-0808">Transferase</keyword>
<evidence type="ECO:0000256" key="5">
    <source>
        <dbReference type="ARBA" id="ARBA00022679"/>
    </source>
</evidence>
<accession>A0ABD5S926</accession>
<feature type="non-terminal residue" evidence="13">
    <location>
        <position position="130"/>
    </location>
</feature>
<evidence type="ECO:0000256" key="3">
    <source>
        <dbReference type="ARBA" id="ARBA00012584"/>
    </source>
</evidence>